<sequence length="485" mass="51400">MAATTTVNHSTVWVTIAIALPVIALVALLVLCLVLLHRRRRNRAQRLEDGTTWENGPLIMVSQTTIVHTDARWSMLRKPTFRIPIRWRSSHEAATPELPTRNVASARPSDSMSSHHECPTNDTNPDSSSRSHDSDTGSSGYHTPHSPPNSGHKESADECMSSSSHGIQRTTPRLAVRIPQWPAWLPHWPSPALSRKDSSSLGHSVSTHSNNDPYPHLTFQPPRVVRLEPSFLREYRPVNTHAHSDSTTSLIASAAPPGTSDATTSASVPPPAPAQPPPLTHARDDPPDVTPSALPNRIPSIPGSLRPGSRPSSLAPTLSVSSSAVARFPGFDGDSQPTTSGSESLSRTSTVASEFVENGGLPNPFASSASPWRAVLSAVGEAATGEENDVGLAVYSSGGGNRLITPGSPLPSLRSQRAFRAMPLHLEPTSAEERPASVAASAHGRTLSSATVRTLSSKPSYSASMAMTTSHSSYSPGGSALSART</sequence>
<accession>S8ECY1</accession>
<feature type="region of interest" description="Disordered" evidence="1">
    <location>
        <begin position="239"/>
        <end position="351"/>
    </location>
</feature>
<evidence type="ECO:0000256" key="1">
    <source>
        <dbReference type="SAM" id="MobiDB-lite"/>
    </source>
</evidence>
<evidence type="ECO:0000313" key="4">
    <source>
        <dbReference type="Proteomes" id="UP000015241"/>
    </source>
</evidence>
<organism evidence="3 4">
    <name type="scientific">Fomitopsis schrenkii</name>
    <name type="common">Brown rot fungus</name>
    <dbReference type="NCBI Taxonomy" id="2126942"/>
    <lineage>
        <taxon>Eukaryota</taxon>
        <taxon>Fungi</taxon>
        <taxon>Dikarya</taxon>
        <taxon>Basidiomycota</taxon>
        <taxon>Agaricomycotina</taxon>
        <taxon>Agaricomycetes</taxon>
        <taxon>Polyporales</taxon>
        <taxon>Fomitopsis</taxon>
    </lineage>
</organism>
<dbReference type="Proteomes" id="UP000015241">
    <property type="component" value="Unassembled WGS sequence"/>
</dbReference>
<feature type="compositionally biased region" description="Polar residues" evidence="1">
    <location>
        <begin position="446"/>
        <end position="459"/>
    </location>
</feature>
<dbReference type="AlphaFoldDB" id="S8ECY1"/>
<dbReference type="EMBL" id="KE504135">
    <property type="protein sequence ID" value="EPT02483.1"/>
    <property type="molecule type" value="Genomic_DNA"/>
</dbReference>
<evidence type="ECO:0000256" key="2">
    <source>
        <dbReference type="SAM" id="Phobius"/>
    </source>
</evidence>
<protein>
    <submittedName>
        <fullName evidence="3">Uncharacterized protein</fullName>
    </submittedName>
</protein>
<evidence type="ECO:0000313" key="3">
    <source>
        <dbReference type="EMBL" id="EPT02483.1"/>
    </source>
</evidence>
<feature type="compositionally biased region" description="Polar residues" evidence="1">
    <location>
        <begin position="335"/>
        <end position="351"/>
    </location>
</feature>
<dbReference type="InParanoid" id="S8ECY1"/>
<feature type="compositionally biased region" description="Low complexity" evidence="1">
    <location>
        <begin position="460"/>
        <end position="475"/>
    </location>
</feature>
<feature type="region of interest" description="Disordered" evidence="1">
    <location>
        <begin position="92"/>
        <end position="172"/>
    </location>
</feature>
<name>S8ECY1_FOMSC</name>
<dbReference type="OrthoDB" id="2801045at2759"/>
<keyword evidence="2" id="KW-0472">Membrane</keyword>
<feature type="transmembrane region" description="Helical" evidence="2">
    <location>
        <begin position="12"/>
        <end position="36"/>
    </location>
</feature>
<feature type="compositionally biased region" description="Low complexity" evidence="1">
    <location>
        <begin position="298"/>
        <end position="325"/>
    </location>
</feature>
<keyword evidence="2" id="KW-1133">Transmembrane helix</keyword>
<feature type="compositionally biased region" description="Polar residues" evidence="1">
    <location>
        <begin position="160"/>
        <end position="171"/>
    </location>
</feature>
<reference evidence="3 4" key="1">
    <citation type="journal article" date="2012" name="Science">
        <title>The Paleozoic origin of enzymatic lignin decomposition reconstructed from 31 fungal genomes.</title>
        <authorList>
            <person name="Floudas D."/>
            <person name="Binder M."/>
            <person name="Riley R."/>
            <person name="Barry K."/>
            <person name="Blanchette R.A."/>
            <person name="Henrissat B."/>
            <person name="Martinez A.T."/>
            <person name="Otillar R."/>
            <person name="Spatafora J.W."/>
            <person name="Yadav J.S."/>
            <person name="Aerts A."/>
            <person name="Benoit I."/>
            <person name="Boyd A."/>
            <person name="Carlson A."/>
            <person name="Copeland A."/>
            <person name="Coutinho P.M."/>
            <person name="de Vries R.P."/>
            <person name="Ferreira P."/>
            <person name="Findley K."/>
            <person name="Foster B."/>
            <person name="Gaskell J."/>
            <person name="Glotzer D."/>
            <person name="Gorecki P."/>
            <person name="Heitman J."/>
            <person name="Hesse C."/>
            <person name="Hori C."/>
            <person name="Igarashi K."/>
            <person name="Jurgens J.A."/>
            <person name="Kallen N."/>
            <person name="Kersten P."/>
            <person name="Kohler A."/>
            <person name="Kuees U."/>
            <person name="Kumar T.K.A."/>
            <person name="Kuo A."/>
            <person name="LaButti K."/>
            <person name="Larrondo L.F."/>
            <person name="Lindquist E."/>
            <person name="Ling A."/>
            <person name="Lombard V."/>
            <person name="Lucas S."/>
            <person name="Lundell T."/>
            <person name="Martin R."/>
            <person name="McLaughlin D.J."/>
            <person name="Morgenstern I."/>
            <person name="Morin E."/>
            <person name="Murat C."/>
            <person name="Nagy L.G."/>
            <person name="Nolan M."/>
            <person name="Ohm R.A."/>
            <person name="Patyshakuliyeva A."/>
            <person name="Rokas A."/>
            <person name="Ruiz-Duenas F.J."/>
            <person name="Sabat G."/>
            <person name="Salamov A."/>
            <person name="Samejima M."/>
            <person name="Schmutz J."/>
            <person name="Slot J.C."/>
            <person name="St John F."/>
            <person name="Stenlid J."/>
            <person name="Sun H."/>
            <person name="Sun S."/>
            <person name="Syed K."/>
            <person name="Tsang A."/>
            <person name="Wiebenga A."/>
            <person name="Young D."/>
            <person name="Pisabarro A."/>
            <person name="Eastwood D.C."/>
            <person name="Martin F."/>
            <person name="Cullen D."/>
            <person name="Grigoriev I.V."/>
            <person name="Hibbett D.S."/>
        </authorList>
    </citation>
    <scope>NUCLEOTIDE SEQUENCE</scope>
    <source>
        <strain evidence="4">FP-58527</strain>
    </source>
</reference>
<feature type="compositionally biased region" description="Low complexity" evidence="1">
    <location>
        <begin position="199"/>
        <end position="209"/>
    </location>
</feature>
<feature type="compositionally biased region" description="Pro residues" evidence="1">
    <location>
        <begin position="268"/>
        <end position="279"/>
    </location>
</feature>
<feature type="region of interest" description="Disordered" evidence="1">
    <location>
        <begin position="428"/>
        <end position="485"/>
    </location>
</feature>
<feature type="region of interest" description="Disordered" evidence="1">
    <location>
        <begin position="191"/>
        <end position="221"/>
    </location>
</feature>
<gene>
    <name evidence="3" type="ORF">FOMPIDRAFT_1047841</name>
</gene>
<proteinExistence type="predicted"/>
<keyword evidence="2" id="KW-0812">Transmembrane</keyword>
<keyword evidence="4" id="KW-1185">Reference proteome</keyword>
<dbReference type="HOGENOM" id="CLU_562623_0_0_1"/>